<name>A0AAV2T6F6_CALDB</name>
<evidence type="ECO:0000313" key="1">
    <source>
        <dbReference type="EMBL" id="CAL5131756.1"/>
    </source>
</evidence>
<accession>A0AAV2T6F6</accession>
<dbReference type="EMBL" id="CAXLJL010000102">
    <property type="protein sequence ID" value="CAL5131756.1"/>
    <property type="molecule type" value="Genomic_DNA"/>
</dbReference>
<organism evidence="1 2">
    <name type="scientific">Calicophoron daubneyi</name>
    <name type="common">Rumen fluke</name>
    <name type="synonym">Paramphistomum daubneyi</name>
    <dbReference type="NCBI Taxonomy" id="300641"/>
    <lineage>
        <taxon>Eukaryota</taxon>
        <taxon>Metazoa</taxon>
        <taxon>Spiralia</taxon>
        <taxon>Lophotrochozoa</taxon>
        <taxon>Platyhelminthes</taxon>
        <taxon>Trematoda</taxon>
        <taxon>Digenea</taxon>
        <taxon>Plagiorchiida</taxon>
        <taxon>Pronocephalata</taxon>
        <taxon>Paramphistomoidea</taxon>
        <taxon>Paramphistomidae</taxon>
        <taxon>Calicophoron</taxon>
    </lineage>
</organism>
<reference evidence="1" key="1">
    <citation type="submission" date="2024-06" db="EMBL/GenBank/DDBJ databases">
        <authorList>
            <person name="Liu X."/>
            <person name="Lenzi L."/>
            <person name="Haldenby T S."/>
            <person name="Uol C."/>
        </authorList>
    </citation>
    <scope>NUCLEOTIDE SEQUENCE</scope>
</reference>
<dbReference type="Proteomes" id="UP001497525">
    <property type="component" value="Unassembled WGS sequence"/>
</dbReference>
<comment type="caution">
    <text evidence="1">The sequence shown here is derived from an EMBL/GenBank/DDBJ whole genome shotgun (WGS) entry which is preliminary data.</text>
</comment>
<dbReference type="AlphaFoldDB" id="A0AAV2T6F6"/>
<sequence length="272" mass="30689">MMASAQLDEPIKQVIRRIVFCTGEPYAVSDEVVELLYAYLNTVVDRVTRELGDARPDLTNILLLVCHQPRVLTRVVDYFRILAGGVGSKPVEGDTLAEITDGSENAWNHLLELCAKLQIEVPDSETVDNPAMQNSPLAIGRQFRLARIDSKTMQMTVQEYLDFTKLRQTATLLSLARPLRRSFWKWVFCRSSSQSQRDELPADNSATEISCSFAPEIRQGMKVLAHLLTYSILDVIDLALFLRRKIGISLTSPLTPVEIKQSMQRFKPIPPL</sequence>
<gene>
    <name evidence="1" type="ORF">CDAUBV1_LOCUS4304</name>
</gene>
<proteinExistence type="predicted"/>
<evidence type="ECO:0000313" key="2">
    <source>
        <dbReference type="Proteomes" id="UP001497525"/>
    </source>
</evidence>
<protein>
    <submittedName>
        <fullName evidence="1">Uncharacterized protein</fullName>
    </submittedName>
</protein>